<protein>
    <recommendedName>
        <fullName evidence="2">FAS1-like dehydratase domain-containing protein</fullName>
    </recommendedName>
</protein>
<accession>A0A381TT41</accession>
<dbReference type="InterPro" id="IPR039569">
    <property type="entry name" value="FAS1-like_DH_region"/>
</dbReference>
<feature type="region of interest" description="Disordered" evidence="1">
    <location>
        <begin position="111"/>
        <end position="130"/>
    </location>
</feature>
<evidence type="ECO:0000256" key="1">
    <source>
        <dbReference type="SAM" id="MobiDB-lite"/>
    </source>
</evidence>
<reference evidence="3" key="1">
    <citation type="submission" date="2018-05" db="EMBL/GenBank/DDBJ databases">
        <authorList>
            <person name="Lanie J.A."/>
            <person name="Ng W.-L."/>
            <person name="Kazmierczak K.M."/>
            <person name="Andrzejewski T.M."/>
            <person name="Davidsen T.M."/>
            <person name="Wayne K.J."/>
            <person name="Tettelin H."/>
            <person name="Glass J.I."/>
            <person name="Rusch D."/>
            <person name="Podicherti R."/>
            <person name="Tsui H.-C.T."/>
            <person name="Winkler M.E."/>
        </authorList>
    </citation>
    <scope>NUCLEOTIDE SEQUENCE</scope>
</reference>
<proteinExistence type="predicted"/>
<gene>
    <name evidence="3" type="ORF">METZ01_LOCUS72066</name>
</gene>
<feature type="region of interest" description="Disordered" evidence="1">
    <location>
        <begin position="67"/>
        <end position="93"/>
    </location>
</feature>
<feature type="domain" description="FAS1-like dehydratase" evidence="2">
    <location>
        <begin position="4"/>
        <end position="152"/>
    </location>
</feature>
<dbReference type="CDD" id="cd03441">
    <property type="entry name" value="R_hydratase_like"/>
    <property type="match status" value="1"/>
</dbReference>
<name>A0A381TT41_9ZZZZ</name>
<sequence length="166" mass="17837">MAIDKFLIEASHIMMFARSIGDDNPIYYDKNFKSESGCEGVIAPPTFTQSSAQFDPDYFLRPKIGGEGWFGSGKEPSGAKSSGSGGGSGNAAAGLHAEQHFEYHLPLKAGDTLSATTKPGKTWEKESKRAGKLRFSESVTEYRNQNGKLVITAIGVGVQTERPVDS</sequence>
<dbReference type="Pfam" id="PF13452">
    <property type="entry name" value="FAS1_DH_region"/>
    <property type="match status" value="1"/>
</dbReference>
<dbReference type="EMBL" id="UINC01005121">
    <property type="protein sequence ID" value="SVA19212.1"/>
    <property type="molecule type" value="Genomic_DNA"/>
</dbReference>
<organism evidence="3">
    <name type="scientific">marine metagenome</name>
    <dbReference type="NCBI Taxonomy" id="408172"/>
    <lineage>
        <taxon>unclassified sequences</taxon>
        <taxon>metagenomes</taxon>
        <taxon>ecological metagenomes</taxon>
    </lineage>
</organism>
<evidence type="ECO:0000259" key="2">
    <source>
        <dbReference type="Pfam" id="PF13452"/>
    </source>
</evidence>
<dbReference type="SUPFAM" id="SSF54637">
    <property type="entry name" value="Thioesterase/thiol ester dehydrase-isomerase"/>
    <property type="match status" value="1"/>
</dbReference>
<dbReference type="InterPro" id="IPR029069">
    <property type="entry name" value="HotDog_dom_sf"/>
</dbReference>
<feature type="compositionally biased region" description="Low complexity" evidence="1">
    <location>
        <begin position="72"/>
        <end position="82"/>
    </location>
</feature>
<dbReference type="AlphaFoldDB" id="A0A381TT41"/>
<dbReference type="Gene3D" id="3.10.129.10">
    <property type="entry name" value="Hotdog Thioesterase"/>
    <property type="match status" value="1"/>
</dbReference>
<evidence type="ECO:0000313" key="3">
    <source>
        <dbReference type="EMBL" id="SVA19212.1"/>
    </source>
</evidence>